<accession>A0ABD3PQY9</accession>
<dbReference type="AlphaFoldDB" id="A0ABD3PQY9"/>
<feature type="region of interest" description="Disordered" evidence="1">
    <location>
        <begin position="346"/>
        <end position="366"/>
    </location>
</feature>
<dbReference type="SUPFAM" id="SSF54001">
    <property type="entry name" value="Cysteine proteinases"/>
    <property type="match status" value="1"/>
</dbReference>
<dbReference type="EMBL" id="JALLAZ020000650">
    <property type="protein sequence ID" value="KAL3790277.1"/>
    <property type="molecule type" value="Genomic_DNA"/>
</dbReference>
<feature type="region of interest" description="Disordered" evidence="1">
    <location>
        <begin position="83"/>
        <end position="122"/>
    </location>
</feature>
<evidence type="ECO:0000259" key="2">
    <source>
        <dbReference type="SMART" id="SM00460"/>
    </source>
</evidence>
<dbReference type="Gene3D" id="3.10.620.30">
    <property type="match status" value="1"/>
</dbReference>
<evidence type="ECO:0000313" key="3">
    <source>
        <dbReference type="EMBL" id="KAL3790277.1"/>
    </source>
</evidence>
<sequence length="433" mass="46840">MAILGGFVTGGFLAASFSFSSSSSSSVIGSSVDSAAAASRYRWIDESGESASSQETTDEARAAILDYLLDNIPPYDVPIAQTLGFPPRRPSPSWYGDEAIPEPPGEDRATNSGGGGLEGRGRGDDAVRIATIVSSPAVPPVGPSSSSHPNSKVDGLSDGILNSTMHYSLLARDTYPWTDVVPWPIYMEYVVPYAVVNEPRVDHRPLLYDKLRDPLRKYERSPQDDARKTRASNVDDMRGAVKLINAHLWSLLGKGDRGGYSQPIEFRAGETPRIYDPMSVVAYGHSSCTGLAVLLIAALRAVGIPARMAGTPAWHGNEEEGNHSWVEVYVPSPDDGGEGEWIFLEPSPGIKESDTETANSDDLDRDPRSRWFCIPERMDGTTKVYATRFARSIASTHYPMAWSDQETDVGVPGEDRTAYYTSVCGGSTPPSLV</sequence>
<feature type="region of interest" description="Disordered" evidence="1">
    <location>
        <begin position="135"/>
        <end position="155"/>
    </location>
</feature>
<evidence type="ECO:0000256" key="1">
    <source>
        <dbReference type="SAM" id="MobiDB-lite"/>
    </source>
</evidence>
<dbReference type="Pfam" id="PF01841">
    <property type="entry name" value="Transglut_core"/>
    <property type="match status" value="1"/>
</dbReference>
<dbReference type="InterPro" id="IPR002931">
    <property type="entry name" value="Transglutaminase-like"/>
</dbReference>
<dbReference type="InterPro" id="IPR038765">
    <property type="entry name" value="Papain-like_cys_pep_sf"/>
</dbReference>
<gene>
    <name evidence="3" type="ORF">ACHAW5_011075</name>
</gene>
<name>A0ABD3PQY9_9STRA</name>
<feature type="domain" description="Transglutaminase-like" evidence="2">
    <location>
        <begin position="280"/>
        <end position="348"/>
    </location>
</feature>
<dbReference type="PANTHER" id="PTHR35532">
    <property type="entry name" value="SIMILAR TO POLYHYDROXYALKANOATE DEPOLYMERASE"/>
    <property type="match status" value="1"/>
</dbReference>
<comment type="caution">
    <text evidence="3">The sequence shown here is derived from an EMBL/GenBank/DDBJ whole genome shotgun (WGS) entry which is preliminary data.</text>
</comment>
<reference evidence="3 4" key="1">
    <citation type="submission" date="2024-10" db="EMBL/GenBank/DDBJ databases">
        <title>Updated reference genomes for cyclostephanoid diatoms.</title>
        <authorList>
            <person name="Roberts W.R."/>
            <person name="Alverson A.J."/>
        </authorList>
    </citation>
    <scope>NUCLEOTIDE SEQUENCE [LARGE SCALE GENOMIC DNA]</scope>
    <source>
        <strain evidence="3 4">AJA276-08</strain>
    </source>
</reference>
<proteinExistence type="predicted"/>
<dbReference type="SMART" id="SM00460">
    <property type="entry name" value="TGc"/>
    <property type="match status" value="1"/>
</dbReference>
<organism evidence="3 4">
    <name type="scientific">Stephanodiscus triporus</name>
    <dbReference type="NCBI Taxonomy" id="2934178"/>
    <lineage>
        <taxon>Eukaryota</taxon>
        <taxon>Sar</taxon>
        <taxon>Stramenopiles</taxon>
        <taxon>Ochrophyta</taxon>
        <taxon>Bacillariophyta</taxon>
        <taxon>Coscinodiscophyceae</taxon>
        <taxon>Thalassiosirophycidae</taxon>
        <taxon>Stephanodiscales</taxon>
        <taxon>Stephanodiscaceae</taxon>
        <taxon>Stephanodiscus</taxon>
    </lineage>
</organism>
<dbReference type="Proteomes" id="UP001530315">
    <property type="component" value="Unassembled WGS sequence"/>
</dbReference>
<protein>
    <recommendedName>
        <fullName evidence="2">Transglutaminase-like domain-containing protein</fullName>
    </recommendedName>
</protein>
<feature type="compositionally biased region" description="Low complexity" evidence="1">
    <location>
        <begin position="143"/>
        <end position="153"/>
    </location>
</feature>
<dbReference type="PANTHER" id="PTHR35532:SF5">
    <property type="entry name" value="CARBOHYDRATE-BINDING DOMAIN-CONTAINING PROTEIN"/>
    <property type="match status" value="1"/>
</dbReference>
<evidence type="ECO:0000313" key="4">
    <source>
        <dbReference type="Proteomes" id="UP001530315"/>
    </source>
</evidence>
<keyword evidence="4" id="KW-1185">Reference proteome</keyword>